<evidence type="ECO:0008006" key="5">
    <source>
        <dbReference type="Google" id="ProtNLM"/>
    </source>
</evidence>
<dbReference type="SMART" id="SM00717">
    <property type="entry name" value="SANT"/>
    <property type="match status" value="2"/>
</dbReference>
<dbReference type="Pfam" id="PF00249">
    <property type="entry name" value="Myb_DNA-binding"/>
    <property type="match status" value="2"/>
</dbReference>
<evidence type="ECO:0000259" key="1">
    <source>
        <dbReference type="PROSITE" id="PS50090"/>
    </source>
</evidence>
<feature type="domain" description="HTH myb-type" evidence="2">
    <location>
        <begin position="196"/>
        <end position="239"/>
    </location>
</feature>
<dbReference type="InterPro" id="IPR017930">
    <property type="entry name" value="Myb_dom"/>
</dbReference>
<dbReference type="PROSITE" id="PS51294">
    <property type="entry name" value="HTH_MYB"/>
    <property type="match status" value="1"/>
</dbReference>
<dbReference type="InterPro" id="IPR009057">
    <property type="entry name" value="Homeodomain-like_sf"/>
</dbReference>
<dbReference type="EMBL" id="BRXW01000455">
    <property type="protein sequence ID" value="GMH56616.1"/>
    <property type="molecule type" value="Genomic_DNA"/>
</dbReference>
<organism evidence="3 4">
    <name type="scientific">Triparma laevis f. longispina</name>
    <dbReference type="NCBI Taxonomy" id="1714387"/>
    <lineage>
        <taxon>Eukaryota</taxon>
        <taxon>Sar</taxon>
        <taxon>Stramenopiles</taxon>
        <taxon>Ochrophyta</taxon>
        <taxon>Bolidophyceae</taxon>
        <taxon>Parmales</taxon>
        <taxon>Triparmaceae</taxon>
        <taxon>Triparma</taxon>
    </lineage>
</organism>
<evidence type="ECO:0000313" key="4">
    <source>
        <dbReference type="Proteomes" id="UP001165122"/>
    </source>
</evidence>
<dbReference type="Proteomes" id="UP001165122">
    <property type="component" value="Unassembled WGS sequence"/>
</dbReference>
<comment type="caution">
    <text evidence="3">The sequence shown here is derived from an EMBL/GenBank/DDBJ whole genome shotgun (WGS) entry which is preliminary data.</text>
</comment>
<dbReference type="SUPFAM" id="SSF46689">
    <property type="entry name" value="Homeodomain-like"/>
    <property type="match status" value="2"/>
</dbReference>
<feature type="domain" description="Myb-like" evidence="1">
    <location>
        <begin position="196"/>
        <end position="239"/>
    </location>
</feature>
<protein>
    <recommendedName>
        <fullName evidence="5">Myb-like domain-containing protein</fullName>
    </recommendedName>
</protein>
<dbReference type="InterPro" id="IPR001005">
    <property type="entry name" value="SANT/Myb"/>
</dbReference>
<sequence length="239" mass="26712">MITDALNAFGDINNDEVDGVEADEVSDPRKILKEDHLSNELIPPSRRSSNDVFSSSELFIGSNTISTPRTFVVNNISRGMYVSKCLRNSGVSIHSMKAAAQVEEQPRDVKKVKSVLPEMKTSNGYFAWTAEEEAALVEAVDEYGLDFGRIKAEAGARLGDRKAKALEKHFRDHHPGKFMELRAANPLDKSGGKLIWTNEEDEALKRGRRKHGNDWEKIIGTESEVLGHRTANAIRQRKH</sequence>
<gene>
    <name evidence="3" type="ORF">TrLO_g14354</name>
</gene>
<reference evidence="4" key="1">
    <citation type="journal article" date="2023" name="Commun. Biol.">
        <title>Genome analysis of Parmales, the sister group of diatoms, reveals the evolutionary specialization of diatoms from phago-mixotrophs to photoautotrophs.</title>
        <authorList>
            <person name="Ban H."/>
            <person name="Sato S."/>
            <person name="Yoshikawa S."/>
            <person name="Yamada K."/>
            <person name="Nakamura Y."/>
            <person name="Ichinomiya M."/>
            <person name="Sato N."/>
            <person name="Blanc-Mathieu R."/>
            <person name="Endo H."/>
            <person name="Kuwata A."/>
            <person name="Ogata H."/>
        </authorList>
    </citation>
    <scope>NUCLEOTIDE SEQUENCE [LARGE SCALE GENOMIC DNA]</scope>
    <source>
        <strain evidence="4">NIES 3700</strain>
    </source>
</reference>
<dbReference type="AlphaFoldDB" id="A0A9W6ZP53"/>
<name>A0A9W6ZP53_9STRA</name>
<dbReference type="OrthoDB" id="608866at2759"/>
<evidence type="ECO:0000313" key="3">
    <source>
        <dbReference type="EMBL" id="GMH56616.1"/>
    </source>
</evidence>
<keyword evidence="4" id="KW-1185">Reference proteome</keyword>
<proteinExistence type="predicted"/>
<evidence type="ECO:0000259" key="2">
    <source>
        <dbReference type="PROSITE" id="PS51294"/>
    </source>
</evidence>
<accession>A0A9W6ZP53</accession>
<dbReference type="CDD" id="cd00167">
    <property type="entry name" value="SANT"/>
    <property type="match status" value="1"/>
</dbReference>
<dbReference type="Gene3D" id="1.10.10.60">
    <property type="entry name" value="Homeodomain-like"/>
    <property type="match status" value="2"/>
</dbReference>
<dbReference type="PROSITE" id="PS50090">
    <property type="entry name" value="MYB_LIKE"/>
    <property type="match status" value="1"/>
</dbReference>